<evidence type="ECO:0000256" key="13">
    <source>
        <dbReference type="SAM" id="Phobius"/>
    </source>
</evidence>
<dbReference type="PANTHER" id="PTHR11410:SF0">
    <property type="entry name" value="ATP SYNTHASE SUBUNIT A"/>
    <property type="match status" value="1"/>
</dbReference>
<proteinExistence type="inferred from homology"/>
<evidence type="ECO:0000256" key="10">
    <source>
        <dbReference type="ARBA" id="ARBA00023136"/>
    </source>
</evidence>
<evidence type="ECO:0000256" key="5">
    <source>
        <dbReference type="ARBA" id="ARBA00022547"/>
    </source>
</evidence>
<dbReference type="AlphaFoldDB" id="A0A1U7LG45"/>
<dbReference type="InterPro" id="IPR035908">
    <property type="entry name" value="F0_ATP_A_sf"/>
</dbReference>
<protein>
    <recommendedName>
        <fullName evidence="3 12">ATP synthase subunit a</fullName>
    </recommendedName>
</protein>
<evidence type="ECO:0000256" key="1">
    <source>
        <dbReference type="ARBA" id="ARBA00004448"/>
    </source>
</evidence>
<name>A0A1U7LG45_NEOID</name>
<dbReference type="Pfam" id="PF00119">
    <property type="entry name" value="ATP-synt_A"/>
    <property type="match status" value="1"/>
</dbReference>
<evidence type="ECO:0000256" key="9">
    <source>
        <dbReference type="ARBA" id="ARBA00023065"/>
    </source>
</evidence>
<dbReference type="InterPro" id="IPR000568">
    <property type="entry name" value="ATP_synth_F0_asu"/>
</dbReference>
<keyword evidence="4" id="KW-0813">Transport</keyword>
<dbReference type="PANTHER" id="PTHR11410">
    <property type="entry name" value="ATP SYNTHASE SUBUNIT A"/>
    <property type="match status" value="1"/>
</dbReference>
<dbReference type="STRING" id="1198029.A0A1U7LG45"/>
<evidence type="ECO:0000256" key="11">
    <source>
        <dbReference type="ARBA" id="ARBA00023310"/>
    </source>
</evidence>
<evidence type="ECO:0000256" key="8">
    <source>
        <dbReference type="ARBA" id="ARBA00022989"/>
    </source>
</evidence>
<evidence type="ECO:0000256" key="4">
    <source>
        <dbReference type="ARBA" id="ARBA00022448"/>
    </source>
</evidence>
<comment type="similarity">
    <text evidence="2">Belongs to the ATPase A chain family.</text>
</comment>
<comment type="subcellular location">
    <subcellularLocation>
        <location evidence="1 12">Mitochondrion inner membrane</location>
        <topology evidence="1 12">Multi-pass membrane protein</topology>
    </subcellularLocation>
</comment>
<comment type="caution">
    <text evidence="14">The sequence shown here is derived from an EMBL/GenBank/DDBJ whole genome shotgun (WGS) entry which is preliminary data.</text>
</comment>
<evidence type="ECO:0000256" key="3">
    <source>
        <dbReference type="ARBA" id="ARBA00021312"/>
    </source>
</evidence>
<evidence type="ECO:0000313" key="15">
    <source>
        <dbReference type="Proteomes" id="UP000186594"/>
    </source>
</evidence>
<dbReference type="Proteomes" id="UP000186594">
    <property type="component" value="Unassembled WGS sequence"/>
</dbReference>
<keyword evidence="10 13" id="KW-0472">Membrane</keyword>
<organism evidence="14 15">
    <name type="scientific">Neolecta irregularis (strain DAH-3)</name>
    <dbReference type="NCBI Taxonomy" id="1198029"/>
    <lineage>
        <taxon>Eukaryota</taxon>
        <taxon>Fungi</taxon>
        <taxon>Dikarya</taxon>
        <taxon>Ascomycota</taxon>
        <taxon>Taphrinomycotina</taxon>
        <taxon>Neolectales</taxon>
        <taxon>Neolectaceae</taxon>
        <taxon>Neolecta</taxon>
    </lineage>
</organism>
<reference evidence="14 15" key="1">
    <citation type="submission" date="2016-04" db="EMBL/GenBank/DDBJ databases">
        <title>Evolutionary innovation and constraint leading to complex multicellularity in the Ascomycota.</title>
        <authorList>
            <person name="Cisse O."/>
            <person name="Nguyen A."/>
            <person name="Hewitt D.A."/>
            <person name="Jedd G."/>
            <person name="Stajich J.E."/>
        </authorList>
    </citation>
    <scope>NUCLEOTIDE SEQUENCE [LARGE SCALE GENOMIC DNA]</scope>
    <source>
        <strain evidence="14 15">DAH-3</strain>
    </source>
</reference>
<keyword evidence="11" id="KW-0066">ATP synthesis</keyword>
<geneLocation type="mitochondrion" evidence="14"/>
<dbReference type="GO" id="GO:0005743">
    <property type="term" value="C:mitochondrial inner membrane"/>
    <property type="evidence" value="ECO:0007669"/>
    <property type="project" value="UniProtKB-SubCell"/>
</dbReference>
<keyword evidence="7" id="KW-0375">Hydrogen ion transport</keyword>
<keyword evidence="6 13" id="KW-0812">Transmembrane</keyword>
<dbReference type="Gene3D" id="1.20.120.220">
    <property type="entry name" value="ATP synthase, F0 complex, subunit A"/>
    <property type="match status" value="1"/>
</dbReference>
<keyword evidence="5" id="KW-0138">CF(0)</keyword>
<evidence type="ECO:0000256" key="6">
    <source>
        <dbReference type="ARBA" id="ARBA00022692"/>
    </source>
</evidence>
<gene>
    <name evidence="14" type="primary">atp6</name>
    <name evidence="14" type="ORF">NEOLI_006012</name>
</gene>
<dbReference type="GO" id="GO:0046933">
    <property type="term" value="F:proton-transporting ATP synthase activity, rotational mechanism"/>
    <property type="evidence" value="ECO:0007669"/>
    <property type="project" value="TreeGrafter"/>
</dbReference>
<feature type="transmembrane region" description="Helical" evidence="13">
    <location>
        <begin position="38"/>
        <end position="58"/>
    </location>
</feature>
<evidence type="ECO:0000256" key="12">
    <source>
        <dbReference type="RuleBase" id="RU004450"/>
    </source>
</evidence>
<dbReference type="EMBL" id="LXFE01004505">
    <property type="protein sequence ID" value="OLL21617.1"/>
    <property type="molecule type" value="Genomic_DNA"/>
</dbReference>
<keyword evidence="15" id="KW-1185">Reference proteome</keyword>
<keyword evidence="9" id="KW-0406">Ion transport</keyword>
<keyword evidence="8 13" id="KW-1133">Transmembrane helix</keyword>
<dbReference type="SUPFAM" id="SSF81336">
    <property type="entry name" value="F1F0 ATP synthase subunit A"/>
    <property type="match status" value="1"/>
</dbReference>
<feature type="transmembrane region" description="Helical" evidence="13">
    <location>
        <begin position="12"/>
        <end position="31"/>
    </location>
</feature>
<dbReference type="OrthoDB" id="5976622at2759"/>
<accession>A0A1U7LG45</accession>
<sequence>MVTYSFTLTAHLAFSIGVSTTIMIAVTILGLKTHGLKFFNLFLPGGTPTVLIPFLVIVEALSYSVRCISLGARLSANLISGHSLLTILGTFLSNRSFLKTYF</sequence>
<dbReference type="PRINTS" id="PR00123">
    <property type="entry name" value="ATPASEA"/>
</dbReference>
<evidence type="ECO:0000313" key="14">
    <source>
        <dbReference type="EMBL" id="OLL21617.1"/>
    </source>
</evidence>
<evidence type="ECO:0000256" key="7">
    <source>
        <dbReference type="ARBA" id="ARBA00022781"/>
    </source>
</evidence>
<feature type="transmembrane region" description="Helical" evidence="13">
    <location>
        <begin position="70"/>
        <end position="92"/>
    </location>
</feature>
<dbReference type="GO" id="GO:0045259">
    <property type="term" value="C:proton-transporting ATP synthase complex"/>
    <property type="evidence" value="ECO:0007669"/>
    <property type="project" value="UniProtKB-KW"/>
</dbReference>
<evidence type="ECO:0000256" key="2">
    <source>
        <dbReference type="ARBA" id="ARBA00006810"/>
    </source>
</evidence>
<dbReference type="InterPro" id="IPR045083">
    <property type="entry name" value="ATP_synth_F0_asu_bact/mt"/>
</dbReference>
<keyword evidence="14" id="KW-0496">Mitochondrion</keyword>
<dbReference type="NCBIfam" id="TIGR01131">
    <property type="entry name" value="ATP_synt_6_or_A"/>
    <property type="match status" value="1"/>
</dbReference>